<protein>
    <submittedName>
        <fullName evidence="4">BAR domain-containing protein</fullName>
    </submittedName>
</protein>
<name>A0A915I6N2_ROMCU</name>
<dbReference type="Proteomes" id="UP000887565">
    <property type="component" value="Unplaced"/>
</dbReference>
<evidence type="ECO:0000259" key="2">
    <source>
        <dbReference type="Pfam" id="PF03114"/>
    </source>
</evidence>
<dbReference type="Gene3D" id="1.20.1270.60">
    <property type="entry name" value="Arfaptin homology (AH) domain/BAR domain"/>
    <property type="match status" value="1"/>
</dbReference>
<dbReference type="GO" id="GO:0005737">
    <property type="term" value="C:cytoplasm"/>
    <property type="evidence" value="ECO:0007669"/>
    <property type="project" value="InterPro"/>
</dbReference>
<evidence type="ECO:0000313" key="4">
    <source>
        <dbReference type="WBParaSite" id="nRc.2.0.1.t09799-RA"/>
    </source>
</evidence>
<proteinExistence type="predicted"/>
<dbReference type="SUPFAM" id="SSF103657">
    <property type="entry name" value="BAR/IMD domain-like"/>
    <property type="match status" value="1"/>
</dbReference>
<dbReference type="OMA" id="QYHKSVI"/>
<accession>A0A915I6N2</accession>
<feature type="compositionally biased region" description="Gly residues" evidence="1">
    <location>
        <begin position="12"/>
        <end position="25"/>
    </location>
</feature>
<evidence type="ECO:0000313" key="3">
    <source>
        <dbReference type="Proteomes" id="UP000887565"/>
    </source>
</evidence>
<dbReference type="InterPro" id="IPR027267">
    <property type="entry name" value="AH/BAR_dom_sf"/>
</dbReference>
<sequence length="279" mass="30922">MASKKSSLAPASGGGGGSGSGGGGSSASPSNFRAAWLKFKHILLNVEQTEFHSDFVQMVEDAKELGCVTKLLIKAIKNNAQPNPAYQSTLFYTGGIENDYEQLMRVLNEYSAVVMNKSTTSGEFAKKLSKAMYTCNAANSNFLKQTQSNVIKTLETYVELHLKHILSEYRKLQSAKSDYDDAKNQLRLCKPERIDRVNDLVKNNKMAFETQANYVTDLLNKIPDHVEEQRKALRIYINALRVKVMPFRHETCQTTMVKLLQETATDVAPTPQEGGGGSK</sequence>
<dbReference type="WBParaSite" id="nRc.2.0.1.t09799-RA">
    <property type="protein sequence ID" value="nRc.2.0.1.t09799-RA"/>
    <property type="gene ID" value="nRc.2.0.1.g09799"/>
</dbReference>
<feature type="region of interest" description="Disordered" evidence="1">
    <location>
        <begin position="1"/>
        <end position="26"/>
    </location>
</feature>
<reference evidence="4" key="1">
    <citation type="submission" date="2022-11" db="UniProtKB">
        <authorList>
            <consortium name="WormBaseParasite"/>
        </authorList>
    </citation>
    <scope>IDENTIFICATION</scope>
</reference>
<feature type="domain" description="BAR" evidence="2">
    <location>
        <begin position="39"/>
        <end position="239"/>
    </location>
</feature>
<keyword evidence="3" id="KW-1185">Reference proteome</keyword>
<organism evidence="3 4">
    <name type="scientific">Romanomermis culicivorax</name>
    <name type="common">Nematode worm</name>
    <dbReference type="NCBI Taxonomy" id="13658"/>
    <lineage>
        <taxon>Eukaryota</taxon>
        <taxon>Metazoa</taxon>
        <taxon>Ecdysozoa</taxon>
        <taxon>Nematoda</taxon>
        <taxon>Enoplea</taxon>
        <taxon>Dorylaimia</taxon>
        <taxon>Mermithida</taxon>
        <taxon>Mermithoidea</taxon>
        <taxon>Mermithidae</taxon>
        <taxon>Romanomermis</taxon>
    </lineage>
</organism>
<feature type="compositionally biased region" description="Low complexity" evidence="1">
    <location>
        <begin position="1"/>
        <end position="11"/>
    </location>
</feature>
<dbReference type="AlphaFoldDB" id="A0A915I6N2"/>
<dbReference type="InterPro" id="IPR004148">
    <property type="entry name" value="BAR_dom"/>
</dbReference>
<dbReference type="Pfam" id="PF03114">
    <property type="entry name" value="BAR"/>
    <property type="match status" value="1"/>
</dbReference>
<evidence type="ECO:0000256" key="1">
    <source>
        <dbReference type="SAM" id="MobiDB-lite"/>
    </source>
</evidence>